<keyword evidence="3" id="KW-1185">Reference proteome</keyword>
<dbReference type="RefSeq" id="WP_145061110.1">
    <property type="nucleotide sequence ID" value="NZ_CP036263.1"/>
</dbReference>
<feature type="signal peptide" evidence="1">
    <location>
        <begin position="1"/>
        <end position="32"/>
    </location>
</feature>
<feature type="chain" id="PRO_5022094510" description="PEP-CTERM protein-sorting domain-containing protein" evidence="1">
    <location>
        <begin position="33"/>
        <end position="530"/>
    </location>
</feature>
<evidence type="ECO:0000313" key="2">
    <source>
        <dbReference type="EMBL" id="QDS99959.1"/>
    </source>
</evidence>
<dbReference type="EMBL" id="CP036263">
    <property type="protein sequence ID" value="QDS99959.1"/>
    <property type="molecule type" value="Genomic_DNA"/>
</dbReference>
<protein>
    <recommendedName>
        <fullName evidence="4">PEP-CTERM protein-sorting domain-containing protein</fullName>
    </recommendedName>
</protein>
<proteinExistence type="predicted"/>
<accession>A0A517MYL7</accession>
<evidence type="ECO:0000313" key="3">
    <source>
        <dbReference type="Proteomes" id="UP000319852"/>
    </source>
</evidence>
<dbReference type="NCBIfam" id="TIGR02595">
    <property type="entry name" value="PEP_CTERM"/>
    <property type="match status" value="1"/>
</dbReference>
<reference evidence="2 3" key="1">
    <citation type="submission" date="2019-02" db="EMBL/GenBank/DDBJ databases">
        <title>Deep-cultivation of Planctomycetes and their phenomic and genomic characterization uncovers novel biology.</title>
        <authorList>
            <person name="Wiegand S."/>
            <person name="Jogler M."/>
            <person name="Boedeker C."/>
            <person name="Pinto D."/>
            <person name="Vollmers J."/>
            <person name="Rivas-Marin E."/>
            <person name="Kohn T."/>
            <person name="Peeters S.H."/>
            <person name="Heuer A."/>
            <person name="Rast P."/>
            <person name="Oberbeckmann S."/>
            <person name="Bunk B."/>
            <person name="Jeske O."/>
            <person name="Meyerdierks A."/>
            <person name="Storesund J.E."/>
            <person name="Kallscheuer N."/>
            <person name="Luecker S."/>
            <person name="Lage O.M."/>
            <person name="Pohl T."/>
            <person name="Merkel B.J."/>
            <person name="Hornburger P."/>
            <person name="Mueller R.-W."/>
            <person name="Bruemmer F."/>
            <person name="Labrenz M."/>
            <person name="Spormann A.M."/>
            <person name="Op den Camp H."/>
            <person name="Overmann J."/>
            <person name="Amann R."/>
            <person name="Jetten M.S.M."/>
            <person name="Mascher T."/>
            <person name="Medema M.H."/>
            <person name="Devos D.P."/>
            <person name="Kaster A.-K."/>
            <person name="Ovreas L."/>
            <person name="Rohde M."/>
            <person name="Galperin M.Y."/>
            <person name="Jogler C."/>
        </authorList>
    </citation>
    <scope>NUCLEOTIDE SEQUENCE [LARGE SCALE GENOMIC DNA]</scope>
    <source>
        <strain evidence="2 3">HG15A2</strain>
    </source>
</reference>
<evidence type="ECO:0000256" key="1">
    <source>
        <dbReference type="SAM" id="SignalP"/>
    </source>
</evidence>
<keyword evidence="1" id="KW-0732">Signal</keyword>
<gene>
    <name evidence="2" type="ORF">HG15A2_32930</name>
</gene>
<dbReference type="InterPro" id="IPR013424">
    <property type="entry name" value="Ice-binding_C"/>
</dbReference>
<evidence type="ECO:0008006" key="4">
    <source>
        <dbReference type="Google" id="ProtNLM"/>
    </source>
</evidence>
<name>A0A517MYL7_9BACT</name>
<dbReference type="KEGG" id="amob:HG15A2_32930"/>
<dbReference type="Proteomes" id="UP000319852">
    <property type="component" value="Chromosome"/>
</dbReference>
<dbReference type="AlphaFoldDB" id="A0A517MYL7"/>
<dbReference type="OrthoDB" id="242161at2"/>
<organism evidence="2 3">
    <name type="scientific">Adhaeretor mobilis</name>
    <dbReference type="NCBI Taxonomy" id="1930276"/>
    <lineage>
        <taxon>Bacteria</taxon>
        <taxon>Pseudomonadati</taxon>
        <taxon>Planctomycetota</taxon>
        <taxon>Planctomycetia</taxon>
        <taxon>Pirellulales</taxon>
        <taxon>Lacipirellulaceae</taxon>
        <taxon>Adhaeretor</taxon>
    </lineage>
</organism>
<sequence length="530" mass="56386" precursor="true">MRVIHTPILKFSGVVLLAVVAFAAVTPTQALAGVVIYDGFGDGDINNDGLAFEGDDVYGDYIPFYDTVNMVQNDSPAIYAPNTMVVGPDITDSVYDASDTGIRWLTTAGFGSTGSGSPSAQARIINDSAGYLPETVGNQGFLNTIPSTNEIQHVPALGKGYALTAEVRGRGRSFSGFFETDGDYSNGKQGTIELGPKVGDEVKVSFDFRVWMSAPNYNGANATNQVPDFGQLRFGLYEDTDNELGQSNAFAGLGFTPAVWGLENGLFRGDLAVFGGGNRPDGSGDAGWYVRLPLQDEASTRTDIDLMTGIDQQANGNYARINEETNEGDAEEWLSGTDNQTVALPDDEAPVPEFLNMSNTSRYNISLSLERFDETGGSTDPMVDGDNIRATVTVTDLDDPAETYSLSGFDSLSEGILSAGFSSEKWDYFTMALAGASDSDEFDFLIDDFTVEVNGSNAPEGGIDTEPDGDVDGADFLNLQVNDSSLIPDWQAGYGAPPATASAGAVPEPSSLISFCLGTLLLMGTRRRQH</sequence>